<evidence type="ECO:0000313" key="8">
    <source>
        <dbReference type="EMBL" id="OQP66555.1"/>
    </source>
</evidence>
<feature type="domain" description="SusD-like N-terminal" evidence="7">
    <location>
        <begin position="82"/>
        <end position="209"/>
    </location>
</feature>
<evidence type="ECO:0000259" key="6">
    <source>
        <dbReference type="Pfam" id="PF07980"/>
    </source>
</evidence>
<comment type="caution">
    <text evidence="8">The sequence shown here is derived from an EMBL/GenBank/DDBJ whole genome shotgun (WGS) entry which is preliminary data.</text>
</comment>
<comment type="subcellular location">
    <subcellularLocation>
        <location evidence="1">Cell outer membrane</location>
    </subcellularLocation>
</comment>
<dbReference type="Pfam" id="PF07980">
    <property type="entry name" value="SusD_RagB"/>
    <property type="match status" value="1"/>
</dbReference>
<evidence type="ECO:0000256" key="3">
    <source>
        <dbReference type="ARBA" id="ARBA00022729"/>
    </source>
</evidence>
<dbReference type="InterPro" id="IPR033985">
    <property type="entry name" value="SusD-like_N"/>
</dbReference>
<name>A0A1V9G7E3_9BACT</name>
<sequence>MVMTGSCRKYETEPKDWFTSDLTFDSLDKNGTVTAYDLNNIYTYLPAGYNWVDGDYLDAGTDDALPSRLNATVENYSKGTVSLTNNPDPYWKNAWYGIRGANIFLKYVVRTPISATNMQYWKAEARFLRAYFYWELLKRYGGVPLLGDTVLGLNDNIEIPRATYAQTVDYIVNECTAIKDSLRADPAADAEWGHASKGAAVALKCRVLLYAASPLFNGGGVESDATKKALTGYPVADATRWQKVADAVTEFKALGYYTLVTSGTAPAGFINVFINKKNTELIFAKQNANNSLLETYQTPVGYVVSNVQCYGLTSPTQNLVDAFPMNNGLAITDASSGYNAAAPYTGRDPRLGATVFYNGLTWLNRAVQTYQGGVDKPDNPATAQVQTRTGYYLRKFLGNFTTSTAFSNQSHNFPIFRFAEILLTNAEALNELGQVENAVAEIIKLRARAGITAGSSNRYGIRVGITQTEMRDLIRNERRIELAFEEHRFWDLRRWKIAAQVMSTPITGMKITNGTPLTYQVVTVTTPAFQNRLYHMPIPYDEISKNPKLVQNEGW</sequence>
<keyword evidence="4" id="KW-0472">Membrane</keyword>
<evidence type="ECO:0000256" key="4">
    <source>
        <dbReference type="ARBA" id="ARBA00023136"/>
    </source>
</evidence>
<reference evidence="8 9" key="1">
    <citation type="submission" date="2016-03" db="EMBL/GenBank/DDBJ databases">
        <title>Niastella vici sp. nov., isolated from farmland soil.</title>
        <authorList>
            <person name="Chen L."/>
            <person name="Wang D."/>
            <person name="Yang S."/>
            <person name="Wang G."/>
        </authorList>
    </citation>
    <scope>NUCLEOTIDE SEQUENCE [LARGE SCALE GENOMIC DNA]</scope>
    <source>
        <strain evidence="8 9">DJ57</strain>
    </source>
</reference>
<evidence type="ECO:0000256" key="1">
    <source>
        <dbReference type="ARBA" id="ARBA00004442"/>
    </source>
</evidence>
<feature type="domain" description="RagB/SusD" evidence="6">
    <location>
        <begin position="280"/>
        <end position="555"/>
    </location>
</feature>
<evidence type="ECO:0008006" key="10">
    <source>
        <dbReference type="Google" id="ProtNLM"/>
    </source>
</evidence>
<proteinExistence type="inferred from homology"/>
<protein>
    <recommendedName>
        <fullName evidence="10">Carbohydrate-binding protein SusD</fullName>
    </recommendedName>
</protein>
<evidence type="ECO:0000313" key="9">
    <source>
        <dbReference type="Proteomes" id="UP000192796"/>
    </source>
</evidence>
<dbReference type="Proteomes" id="UP000192796">
    <property type="component" value="Unassembled WGS sequence"/>
</dbReference>
<accession>A0A1V9G7E3</accession>
<dbReference type="Pfam" id="PF14322">
    <property type="entry name" value="SusD-like_3"/>
    <property type="match status" value="1"/>
</dbReference>
<keyword evidence="3" id="KW-0732">Signal</keyword>
<dbReference type="STRING" id="1703345.A3860_13830"/>
<evidence type="ECO:0000256" key="5">
    <source>
        <dbReference type="ARBA" id="ARBA00023237"/>
    </source>
</evidence>
<dbReference type="InterPro" id="IPR012944">
    <property type="entry name" value="SusD_RagB_dom"/>
</dbReference>
<dbReference type="InterPro" id="IPR011990">
    <property type="entry name" value="TPR-like_helical_dom_sf"/>
</dbReference>
<comment type="similarity">
    <text evidence="2">Belongs to the SusD family.</text>
</comment>
<dbReference type="EMBL" id="LVYD01000002">
    <property type="protein sequence ID" value="OQP66555.1"/>
    <property type="molecule type" value="Genomic_DNA"/>
</dbReference>
<keyword evidence="5" id="KW-0998">Cell outer membrane</keyword>
<dbReference type="CDD" id="cd08977">
    <property type="entry name" value="SusD"/>
    <property type="match status" value="1"/>
</dbReference>
<evidence type="ECO:0000256" key="2">
    <source>
        <dbReference type="ARBA" id="ARBA00006275"/>
    </source>
</evidence>
<organism evidence="8 9">
    <name type="scientific">Niastella vici</name>
    <dbReference type="NCBI Taxonomy" id="1703345"/>
    <lineage>
        <taxon>Bacteria</taxon>
        <taxon>Pseudomonadati</taxon>
        <taxon>Bacteroidota</taxon>
        <taxon>Chitinophagia</taxon>
        <taxon>Chitinophagales</taxon>
        <taxon>Chitinophagaceae</taxon>
        <taxon>Niastella</taxon>
    </lineage>
</organism>
<gene>
    <name evidence="8" type="ORF">A3860_13830</name>
</gene>
<dbReference type="AlphaFoldDB" id="A0A1V9G7E3"/>
<evidence type="ECO:0000259" key="7">
    <source>
        <dbReference type="Pfam" id="PF14322"/>
    </source>
</evidence>
<dbReference type="SUPFAM" id="SSF48452">
    <property type="entry name" value="TPR-like"/>
    <property type="match status" value="1"/>
</dbReference>
<dbReference type="Gene3D" id="1.25.40.390">
    <property type="match status" value="1"/>
</dbReference>
<keyword evidence="9" id="KW-1185">Reference proteome</keyword>
<dbReference type="GO" id="GO:0009279">
    <property type="term" value="C:cell outer membrane"/>
    <property type="evidence" value="ECO:0007669"/>
    <property type="project" value="UniProtKB-SubCell"/>
</dbReference>